<keyword evidence="2" id="KW-0067">ATP-binding</keyword>
<dbReference type="Gene3D" id="1.10.287.380">
    <property type="entry name" value="Valyl-tRNA synthetase, C-terminal domain"/>
    <property type="match status" value="1"/>
</dbReference>
<evidence type="ECO:0000256" key="5">
    <source>
        <dbReference type="SAM" id="Coils"/>
    </source>
</evidence>
<dbReference type="GO" id="GO:0005524">
    <property type="term" value="F:ATP binding"/>
    <property type="evidence" value="ECO:0007669"/>
    <property type="project" value="UniProtKB-KW"/>
</dbReference>
<dbReference type="PROSITE" id="PS50893">
    <property type="entry name" value="ABC_TRANSPORTER_2"/>
    <property type="match status" value="2"/>
</dbReference>
<dbReference type="InterPro" id="IPR051309">
    <property type="entry name" value="ABCF_ATPase"/>
</dbReference>
<keyword evidence="5" id="KW-0175">Coiled coil</keyword>
<dbReference type="GO" id="GO:0003746">
    <property type="term" value="F:translation elongation factor activity"/>
    <property type="evidence" value="ECO:0007669"/>
    <property type="project" value="UniProtKB-KW"/>
</dbReference>
<evidence type="ECO:0000259" key="6">
    <source>
        <dbReference type="PROSITE" id="PS50893"/>
    </source>
</evidence>
<dbReference type="PROSITE" id="PS00211">
    <property type="entry name" value="ABC_TRANSPORTER_1"/>
    <property type="match status" value="1"/>
</dbReference>
<dbReference type="RefSeq" id="WP_304276526.1">
    <property type="nucleotide sequence ID" value="NZ_QFQZ01000019.1"/>
</dbReference>
<name>A0A2W5V4Z5_9CAUL</name>
<evidence type="ECO:0000313" key="8">
    <source>
        <dbReference type="Proteomes" id="UP000249393"/>
    </source>
</evidence>
<dbReference type="FunFam" id="3.40.50.300:FF:000309">
    <property type="entry name" value="ABC transporter ATP-binding protein"/>
    <property type="match status" value="1"/>
</dbReference>
<dbReference type="GO" id="GO:0016887">
    <property type="term" value="F:ATP hydrolysis activity"/>
    <property type="evidence" value="ECO:0007669"/>
    <property type="project" value="InterPro"/>
</dbReference>
<dbReference type="CDD" id="cd03221">
    <property type="entry name" value="ABCF_EF-3"/>
    <property type="match status" value="2"/>
</dbReference>
<dbReference type="InterPro" id="IPR003439">
    <property type="entry name" value="ABC_transporter-like_ATP-bd"/>
</dbReference>
<proteinExistence type="inferred from homology"/>
<dbReference type="InterPro" id="IPR017871">
    <property type="entry name" value="ABC_transporter-like_CS"/>
</dbReference>
<feature type="coiled-coil region" evidence="5">
    <location>
        <begin position="570"/>
        <end position="597"/>
    </location>
</feature>
<reference evidence="7 8" key="1">
    <citation type="submission" date="2017-08" db="EMBL/GenBank/DDBJ databases">
        <title>Infants hospitalized years apart are colonized by the same room-sourced microbial strains.</title>
        <authorList>
            <person name="Brooks B."/>
            <person name="Olm M.R."/>
            <person name="Firek B.A."/>
            <person name="Baker R."/>
            <person name="Thomas B.C."/>
            <person name="Morowitz M.J."/>
            <person name="Banfield J.F."/>
        </authorList>
    </citation>
    <scope>NUCLEOTIDE SEQUENCE [LARGE SCALE GENOMIC DNA]</scope>
    <source>
        <strain evidence="7">S2_003_000_R2_4</strain>
    </source>
</reference>
<protein>
    <submittedName>
        <fullName evidence="7">Elongation factor 3</fullName>
    </submittedName>
</protein>
<sequence>MASPTRAPVLALKDVRLADGAKPLFDGVDLALEPRVRACLVGRNGAGKSTLLKILAAQGVEADSGERSVQPGAKIVYVGQEPEITGETLLDYATAGGAQDYEAQAALADFGLDPNKAAQGLSGGETRRAALARAFAEQPDVLLLDEPTNHLDIFAIQTLEEELAASKCAVLIVSHDRAFLNRVTERCFWLEHRKIRRLDKGFSEFEAWADSVMAAEAEEARRLDKVLERENAWLARGVQGRRARNEGRRRALLALRAEKKDRQSDQRGTMTMTVESARISGKRVVEAKGVTKRFGERTIVENFSTRILRGDRVALVGPNGAGKTTLVKLLLGELPLDAGSVQLGANLEVSYIDQARMALSDKITVWDFLTPGGGDSIVVRGQSKHVAGYAKEFLFTDAQLRQPVTSLSGGERNRLLLARALANPTNLMVLDEPTNDLDMDTLDLLEDLLADFEGTLILVSHDRDFIDRLATSTIALDGRGKVVETPGGWTDLMDQNPGFFSAVRAPATAAAPKAPSAPPPPPKKSVKLSYKDQRRLEECEALIAKSPALIAKLEEALADPDLYSRDPAGFDKTMKALDKARADLEQAEMDWLELEEKKEILAAG</sequence>
<dbReference type="PANTHER" id="PTHR42855:SF1">
    <property type="entry name" value="ABC TRANSPORTER DOMAIN-CONTAINING PROTEIN"/>
    <property type="match status" value="1"/>
</dbReference>
<comment type="similarity">
    <text evidence="4">Belongs to the ABC transporter superfamily. ABCF family. Uup subfamily.</text>
</comment>
<dbReference type="Proteomes" id="UP000249393">
    <property type="component" value="Unassembled WGS sequence"/>
</dbReference>
<dbReference type="Gene3D" id="3.40.50.300">
    <property type="entry name" value="P-loop containing nucleotide triphosphate hydrolases"/>
    <property type="match status" value="2"/>
</dbReference>
<dbReference type="SMART" id="SM00382">
    <property type="entry name" value="AAA"/>
    <property type="match status" value="2"/>
</dbReference>
<dbReference type="Pfam" id="PF16326">
    <property type="entry name" value="ABC_tran_CTD"/>
    <property type="match status" value="1"/>
</dbReference>
<organism evidence="7 8">
    <name type="scientific">Caulobacter segnis</name>
    <dbReference type="NCBI Taxonomy" id="88688"/>
    <lineage>
        <taxon>Bacteria</taxon>
        <taxon>Pseudomonadati</taxon>
        <taxon>Pseudomonadota</taxon>
        <taxon>Alphaproteobacteria</taxon>
        <taxon>Caulobacterales</taxon>
        <taxon>Caulobacteraceae</taxon>
        <taxon>Caulobacter</taxon>
    </lineage>
</organism>
<keyword evidence="1" id="KW-0547">Nucleotide-binding</keyword>
<dbReference type="InterPro" id="IPR003593">
    <property type="entry name" value="AAA+_ATPase"/>
</dbReference>
<keyword evidence="7" id="KW-0648">Protein biosynthesis</keyword>
<evidence type="ECO:0000256" key="4">
    <source>
        <dbReference type="ARBA" id="ARBA00061478"/>
    </source>
</evidence>
<comment type="catalytic activity">
    <reaction evidence="3">
        <text>ATP + H2O = ADP + phosphate + H(+)</text>
        <dbReference type="Rhea" id="RHEA:13065"/>
        <dbReference type="ChEBI" id="CHEBI:15377"/>
        <dbReference type="ChEBI" id="CHEBI:15378"/>
        <dbReference type="ChEBI" id="CHEBI:30616"/>
        <dbReference type="ChEBI" id="CHEBI:43474"/>
        <dbReference type="ChEBI" id="CHEBI:456216"/>
    </reaction>
</comment>
<comment type="caution">
    <text evidence="7">The sequence shown here is derived from an EMBL/GenBank/DDBJ whole genome shotgun (WGS) entry which is preliminary data.</text>
</comment>
<dbReference type="PANTHER" id="PTHR42855">
    <property type="entry name" value="ABC TRANSPORTER ATP-BINDING SUBUNIT"/>
    <property type="match status" value="1"/>
</dbReference>
<gene>
    <name evidence="7" type="ORF">DI526_08440</name>
</gene>
<evidence type="ECO:0000313" key="7">
    <source>
        <dbReference type="EMBL" id="PZR35089.1"/>
    </source>
</evidence>
<dbReference type="InterPro" id="IPR037118">
    <property type="entry name" value="Val-tRNA_synth_C_sf"/>
</dbReference>
<evidence type="ECO:0000256" key="1">
    <source>
        <dbReference type="ARBA" id="ARBA00022741"/>
    </source>
</evidence>
<dbReference type="GO" id="GO:0003677">
    <property type="term" value="F:DNA binding"/>
    <property type="evidence" value="ECO:0007669"/>
    <property type="project" value="InterPro"/>
</dbReference>
<dbReference type="EMBL" id="QFQZ01000019">
    <property type="protein sequence ID" value="PZR35089.1"/>
    <property type="molecule type" value="Genomic_DNA"/>
</dbReference>
<feature type="domain" description="ABC transporter" evidence="6">
    <location>
        <begin position="285"/>
        <end position="505"/>
    </location>
</feature>
<dbReference type="AlphaFoldDB" id="A0A2W5V4Z5"/>
<keyword evidence="7" id="KW-0251">Elongation factor</keyword>
<dbReference type="Pfam" id="PF00005">
    <property type="entry name" value="ABC_tran"/>
    <property type="match status" value="2"/>
</dbReference>
<dbReference type="InterPro" id="IPR032524">
    <property type="entry name" value="ABC_tran_C"/>
</dbReference>
<feature type="domain" description="ABC transporter" evidence="6">
    <location>
        <begin position="10"/>
        <end position="217"/>
    </location>
</feature>
<evidence type="ECO:0000256" key="2">
    <source>
        <dbReference type="ARBA" id="ARBA00022840"/>
    </source>
</evidence>
<accession>A0A2W5V4Z5</accession>
<dbReference type="InterPro" id="IPR027417">
    <property type="entry name" value="P-loop_NTPase"/>
</dbReference>
<dbReference type="SUPFAM" id="SSF52540">
    <property type="entry name" value="P-loop containing nucleoside triphosphate hydrolases"/>
    <property type="match status" value="2"/>
</dbReference>
<evidence type="ECO:0000256" key="3">
    <source>
        <dbReference type="ARBA" id="ARBA00049360"/>
    </source>
</evidence>